<evidence type="ECO:0000313" key="3">
    <source>
        <dbReference type="Proteomes" id="UP001595859"/>
    </source>
</evidence>
<accession>A0ABV9S3A8</accession>
<proteinExistence type="predicted"/>
<evidence type="ECO:0000259" key="1">
    <source>
        <dbReference type="PROSITE" id="PS50943"/>
    </source>
</evidence>
<name>A0ABV9S3A8_9PSEU</name>
<comment type="caution">
    <text evidence="2">The sequence shown here is derived from an EMBL/GenBank/DDBJ whole genome shotgun (WGS) entry which is preliminary data.</text>
</comment>
<dbReference type="RefSeq" id="WP_378056837.1">
    <property type="nucleotide sequence ID" value="NZ_JBHSIS010000006.1"/>
</dbReference>
<sequence>MTTEPGPATRRRQLGRQLRELRLAAGIRTMAAAATRSGLSRATISRIESAKQTILPRTVRLLCQTYGIGAPLIDHLAKLAAESEDRGWLLAYSDTMPNWFERFVGEEAEATEIWTYEAEFVPGLLQTADYCRAVSAVSSPDVVDEEVDRRVDFRLARQKLLERATPPQLRVVVNEAVLRRHVGETAVMREQLRHLGEMAKRPNITVQVLPFSAGAHPAMTSSFTMLHFPADGGEPTILVEVDSGALYPDRPADFERYTWMFGRLRDLALSPAESMALVSRVMEEL</sequence>
<dbReference type="Pfam" id="PF19054">
    <property type="entry name" value="DUF5753"/>
    <property type="match status" value="1"/>
</dbReference>
<gene>
    <name evidence="2" type="ORF">ACFPCV_15560</name>
</gene>
<dbReference type="EMBL" id="JBHSIS010000006">
    <property type="protein sequence ID" value="MFC4854921.1"/>
    <property type="molecule type" value="Genomic_DNA"/>
</dbReference>
<dbReference type="InterPro" id="IPR043917">
    <property type="entry name" value="DUF5753"/>
</dbReference>
<dbReference type="Proteomes" id="UP001595859">
    <property type="component" value="Unassembled WGS sequence"/>
</dbReference>
<dbReference type="InterPro" id="IPR010982">
    <property type="entry name" value="Lambda_DNA-bd_dom_sf"/>
</dbReference>
<dbReference type="PROSITE" id="PS50943">
    <property type="entry name" value="HTH_CROC1"/>
    <property type="match status" value="1"/>
</dbReference>
<organism evidence="2 3">
    <name type="scientific">Actinophytocola glycyrrhizae</name>
    <dbReference type="NCBI Taxonomy" id="2044873"/>
    <lineage>
        <taxon>Bacteria</taxon>
        <taxon>Bacillati</taxon>
        <taxon>Actinomycetota</taxon>
        <taxon>Actinomycetes</taxon>
        <taxon>Pseudonocardiales</taxon>
        <taxon>Pseudonocardiaceae</taxon>
    </lineage>
</organism>
<dbReference type="Gene3D" id="1.10.260.40">
    <property type="entry name" value="lambda repressor-like DNA-binding domains"/>
    <property type="match status" value="1"/>
</dbReference>
<feature type="domain" description="HTH cro/C1-type" evidence="1">
    <location>
        <begin position="18"/>
        <end position="73"/>
    </location>
</feature>
<dbReference type="Pfam" id="PF13560">
    <property type="entry name" value="HTH_31"/>
    <property type="match status" value="1"/>
</dbReference>
<dbReference type="InterPro" id="IPR001387">
    <property type="entry name" value="Cro/C1-type_HTH"/>
</dbReference>
<keyword evidence="3" id="KW-1185">Reference proteome</keyword>
<dbReference type="CDD" id="cd00093">
    <property type="entry name" value="HTH_XRE"/>
    <property type="match status" value="1"/>
</dbReference>
<dbReference type="SMART" id="SM00530">
    <property type="entry name" value="HTH_XRE"/>
    <property type="match status" value="1"/>
</dbReference>
<reference evidence="3" key="1">
    <citation type="journal article" date="2019" name="Int. J. Syst. Evol. Microbiol.">
        <title>The Global Catalogue of Microorganisms (GCM) 10K type strain sequencing project: providing services to taxonomists for standard genome sequencing and annotation.</title>
        <authorList>
            <consortium name="The Broad Institute Genomics Platform"/>
            <consortium name="The Broad Institute Genome Sequencing Center for Infectious Disease"/>
            <person name="Wu L."/>
            <person name="Ma J."/>
        </authorList>
    </citation>
    <scope>NUCLEOTIDE SEQUENCE [LARGE SCALE GENOMIC DNA]</scope>
    <source>
        <strain evidence="3">ZS-22-S1</strain>
    </source>
</reference>
<evidence type="ECO:0000313" key="2">
    <source>
        <dbReference type="EMBL" id="MFC4854921.1"/>
    </source>
</evidence>
<dbReference type="SUPFAM" id="SSF47413">
    <property type="entry name" value="lambda repressor-like DNA-binding domains"/>
    <property type="match status" value="1"/>
</dbReference>
<protein>
    <submittedName>
        <fullName evidence="2">Helix-turn-helix domain-containing protein</fullName>
    </submittedName>
</protein>